<feature type="transmembrane region" description="Helical" evidence="6">
    <location>
        <begin position="21"/>
        <end position="38"/>
    </location>
</feature>
<dbReference type="InterPro" id="IPR052536">
    <property type="entry name" value="ABC-4_Integral_Memb_Prot"/>
</dbReference>
<proteinExistence type="inferred from homology"/>
<feature type="domain" description="ABC3 transporter permease C-terminal" evidence="7">
    <location>
        <begin position="61"/>
        <end position="178"/>
    </location>
</feature>
<feature type="transmembrane region" description="Helical" evidence="6">
    <location>
        <begin position="630"/>
        <end position="654"/>
    </location>
</feature>
<dbReference type="GO" id="GO:0055085">
    <property type="term" value="P:transmembrane transport"/>
    <property type="evidence" value="ECO:0007669"/>
    <property type="project" value="UniProtKB-UniRule"/>
</dbReference>
<dbReference type="InterPro" id="IPR003838">
    <property type="entry name" value="ABC3_permease_C"/>
</dbReference>
<keyword evidence="6" id="KW-0813">Transport</keyword>
<evidence type="ECO:0000256" key="4">
    <source>
        <dbReference type="ARBA" id="ARBA00022989"/>
    </source>
</evidence>
<dbReference type="PIRSF" id="PIRSF018968">
    <property type="entry name" value="ABC_permease_BceB"/>
    <property type="match status" value="1"/>
</dbReference>
<dbReference type="RefSeq" id="WP_117495133.1">
    <property type="nucleotide sequence ID" value="NZ_QSOI01000009.1"/>
</dbReference>
<dbReference type="Proteomes" id="UP000261208">
    <property type="component" value="Unassembled WGS sequence"/>
</dbReference>
<keyword evidence="5 6" id="KW-0472">Membrane</keyword>
<dbReference type="InterPro" id="IPR027022">
    <property type="entry name" value="ABC_permease_BceB-typ"/>
</dbReference>
<dbReference type="PANTHER" id="PTHR46795:SF3">
    <property type="entry name" value="ABC TRANSPORTER PERMEASE"/>
    <property type="match status" value="1"/>
</dbReference>
<evidence type="ECO:0000313" key="8">
    <source>
        <dbReference type="EMBL" id="RGI83917.1"/>
    </source>
</evidence>
<accession>A0A3E4F4Y8</accession>
<feature type="transmembrane region" description="Helical" evidence="6">
    <location>
        <begin position="58"/>
        <end position="78"/>
    </location>
</feature>
<evidence type="ECO:0000256" key="1">
    <source>
        <dbReference type="ARBA" id="ARBA00004651"/>
    </source>
</evidence>
<feature type="transmembrane region" description="Helical" evidence="6">
    <location>
        <begin position="156"/>
        <end position="177"/>
    </location>
</feature>
<dbReference type="EMBL" id="QSOI01000009">
    <property type="protein sequence ID" value="RGI83917.1"/>
    <property type="molecule type" value="Genomic_DNA"/>
</dbReference>
<gene>
    <name evidence="9" type="ORF">DXD10_07505</name>
    <name evidence="8" type="ORF">DXD84_08480</name>
</gene>
<evidence type="ECO:0000256" key="6">
    <source>
        <dbReference type="PIRNR" id="PIRNR018968"/>
    </source>
</evidence>
<feature type="transmembrane region" description="Helical" evidence="6">
    <location>
        <begin position="596"/>
        <end position="618"/>
    </location>
</feature>
<organism evidence="8 10">
    <name type="scientific">Dorea formicigenerans</name>
    <dbReference type="NCBI Taxonomy" id="39486"/>
    <lineage>
        <taxon>Bacteria</taxon>
        <taxon>Bacillati</taxon>
        <taxon>Bacillota</taxon>
        <taxon>Clostridia</taxon>
        <taxon>Lachnospirales</taxon>
        <taxon>Lachnospiraceae</taxon>
        <taxon>Dorea</taxon>
    </lineage>
</organism>
<dbReference type="AlphaFoldDB" id="A0A3E4F4Y8"/>
<dbReference type="GO" id="GO:0005886">
    <property type="term" value="C:plasma membrane"/>
    <property type="evidence" value="ECO:0007669"/>
    <property type="project" value="UniProtKB-SubCell"/>
</dbReference>
<evidence type="ECO:0000256" key="5">
    <source>
        <dbReference type="ARBA" id="ARBA00023136"/>
    </source>
</evidence>
<protein>
    <submittedName>
        <fullName evidence="8">ABC transporter permease</fullName>
    </submittedName>
</protein>
<feature type="transmembrane region" description="Helical" evidence="6">
    <location>
        <begin position="99"/>
        <end position="125"/>
    </location>
</feature>
<dbReference type="Proteomes" id="UP000260664">
    <property type="component" value="Unassembled WGS sequence"/>
</dbReference>
<evidence type="ECO:0000313" key="10">
    <source>
        <dbReference type="Proteomes" id="UP000260664"/>
    </source>
</evidence>
<name>A0A3E4F4Y8_9FIRM</name>
<evidence type="ECO:0000256" key="3">
    <source>
        <dbReference type="ARBA" id="ARBA00022692"/>
    </source>
</evidence>
<feature type="transmembrane region" description="Helical" evidence="6">
    <location>
        <begin position="282"/>
        <end position="307"/>
    </location>
</feature>
<evidence type="ECO:0000256" key="2">
    <source>
        <dbReference type="ARBA" id="ARBA00022475"/>
    </source>
</evidence>
<reference evidence="10 11" key="1">
    <citation type="submission" date="2018-08" db="EMBL/GenBank/DDBJ databases">
        <title>A genome reference for cultivated species of the human gut microbiota.</title>
        <authorList>
            <person name="Zou Y."/>
            <person name="Xue W."/>
            <person name="Luo G."/>
        </authorList>
    </citation>
    <scope>NUCLEOTIDE SEQUENCE [LARGE SCALE GENOMIC DNA]</scope>
    <source>
        <strain evidence="9 11">TF11-11</strain>
        <strain evidence="8 10">TM09-19AC</strain>
    </source>
</reference>
<feature type="transmembrane region" description="Helical" evidence="6">
    <location>
        <begin position="227"/>
        <end position="250"/>
    </location>
</feature>
<dbReference type="EMBL" id="QSQQ01000008">
    <property type="protein sequence ID" value="RGK47984.1"/>
    <property type="molecule type" value="Genomic_DNA"/>
</dbReference>
<keyword evidence="4 6" id="KW-1133">Transmembrane helix</keyword>
<dbReference type="Pfam" id="PF02687">
    <property type="entry name" value="FtsX"/>
    <property type="match status" value="2"/>
</dbReference>
<evidence type="ECO:0000313" key="9">
    <source>
        <dbReference type="EMBL" id="RGK47984.1"/>
    </source>
</evidence>
<comment type="subcellular location">
    <subcellularLocation>
        <location evidence="1 6">Cell membrane</location>
        <topology evidence="1 6">Multi-pass membrane protein</topology>
    </subcellularLocation>
</comment>
<feature type="transmembrane region" description="Helical" evidence="6">
    <location>
        <begin position="537"/>
        <end position="562"/>
    </location>
</feature>
<keyword evidence="3 6" id="KW-0812">Transmembrane</keyword>
<sequence length="664" mass="76027">MSSKIYGKLAITNLKNNRKTYVPYILMAVLSVMMYYIVGGMAQGNNGLSQNVKMIMGYMNGMLMIFSVIFLFYTNSFLIKRRKREIGIYNILGMGKGHIAKMLAIEAVITAFISIFGGILLGIVFGKLMYLVLGKLLHYDISVKFTVEIPVLEKTFVFFMAIFLLILLYNLLQIRIVSPVELLHGSNQGEREPKTKWFLAIVGAILLGTGYYIAQTTGNPLDAMTKFFFAVVCVVLGTYGLFIAGSIALLKMLKKNKKYYYQAKHFTAVSGMIYRMKQNAVGLANICILSTMVLIMVSTTVCLYVGMNDIISARYPRECEVTICRTNAQTEEKVHTIIEEIIRKNNTKAENERIYHLGELTGYLDENKMILDPDKYYSDKTFSSVVLIPLADYNRLEEKNETLNDGEVLLFSTQTKSCGQNEIYLDDTKFHVKKELDKSQLDEKNNDKDIPITYMIMKDEEQILNILKQTYEKSTQNDETKASLMAMTYYEAFDMKGSSELKKNVEQQIRTALSEQVPETFCSCSGRQINKDSFYELYGSLFFMGMYLGFMFLMVTVLIIYYKQISEGYDDKDRYKIMQQVGMDKQEVKKSIRSQVLMIFFLPLIMAIIHVAAAFKVITKLLAIFSMTNITLFIECTIATIIVFAVIYCIVFMVTEREYYRIVK</sequence>
<evidence type="ECO:0000313" key="11">
    <source>
        <dbReference type="Proteomes" id="UP000261208"/>
    </source>
</evidence>
<keyword evidence="2 6" id="KW-1003">Cell membrane</keyword>
<comment type="caution">
    <text evidence="8">The sequence shown here is derived from an EMBL/GenBank/DDBJ whole genome shotgun (WGS) entry which is preliminary data.</text>
</comment>
<dbReference type="PANTHER" id="PTHR46795">
    <property type="entry name" value="ABC TRANSPORTER PERMEASE-RELATED-RELATED"/>
    <property type="match status" value="1"/>
</dbReference>
<evidence type="ECO:0000259" key="7">
    <source>
        <dbReference type="Pfam" id="PF02687"/>
    </source>
</evidence>
<comment type="similarity">
    <text evidence="6">Belongs to the ABC-4 integral membrane protein family.</text>
</comment>
<feature type="domain" description="ABC3 transporter permease C-terminal" evidence="7">
    <location>
        <begin position="548"/>
        <end position="653"/>
    </location>
</feature>
<feature type="transmembrane region" description="Helical" evidence="6">
    <location>
        <begin position="197"/>
        <end position="215"/>
    </location>
</feature>